<proteinExistence type="predicted"/>
<organism evidence="2 3">
    <name type="scientific">Ricinus communis</name>
    <name type="common">Castor bean</name>
    <dbReference type="NCBI Taxonomy" id="3988"/>
    <lineage>
        <taxon>Eukaryota</taxon>
        <taxon>Viridiplantae</taxon>
        <taxon>Streptophyta</taxon>
        <taxon>Embryophyta</taxon>
        <taxon>Tracheophyta</taxon>
        <taxon>Spermatophyta</taxon>
        <taxon>Magnoliopsida</taxon>
        <taxon>eudicotyledons</taxon>
        <taxon>Gunneridae</taxon>
        <taxon>Pentapetalae</taxon>
        <taxon>rosids</taxon>
        <taxon>fabids</taxon>
        <taxon>Malpighiales</taxon>
        <taxon>Euphorbiaceae</taxon>
        <taxon>Acalyphoideae</taxon>
        <taxon>Acalypheae</taxon>
        <taxon>Ricinus</taxon>
    </lineage>
</organism>
<feature type="compositionally biased region" description="Basic residues" evidence="1">
    <location>
        <begin position="11"/>
        <end position="22"/>
    </location>
</feature>
<feature type="non-terminal residue" evidence="2">
    <location>
        <position position="129"/>
    </location>
</feature>
<feature type="region of interest" description="Disordered" evidence="1">
    <location>
        <begin position="1"/>
        <end position="44"/>
    </location>
</feature>
<reference evidence="3" key="1">
    <citation type="journal article" date="2010" name="Nat. Biotechnol.">
        <title>Draft genome sequence of the oilseed species Ricinus communis.</title>
        <authorList>
            <person name="Chan A.P."/>
            <person name="Crabtree J."/>
            <person name="Zhao Q."/>
            <person name="Lorenzi H."/>
            <person name="Orvis J."/>
            <person name="Puiu D."/>
            <person name="Melake-Berhan A."/>
            <person name="Jones K.M."/>
            <person name="Redman J."/>
            <person name="Chen G."/>
            <person name="Cahoon E.B."/>
            <person name="Gedil M."/>
            <person name="Stanke M."/>
            <person name="Haas B.J."/>
            <person name="Wortman J.R."/>
            <person name="Fraser-Liggett C.M."/>
            <person name="Ravel J."/>
            <person name="Rabinowicz P.D."/>
        </authorList>
    </citation>
    <scope>NUCLEOTIDE SEQUENCE [LARGE SCALE GENOMIC DNA]</scope>
    <source>
        <strain evidence="3">cv. Hale</strain>
    </source>
</reference>
<dbReference type="EMBL" id="EQ980526">
    <property type="protein sequence ID" value="EEF25105.1"/>
    <property type="molecule type" value="Genomic_DNA"/>
</dbReference>
<dbReference type="Proteomes" id="UP000008311">
    <property type="component" value="Unassembled WGS sequence"/>
</dbReference>
<accession>B9TGB0</accession>
<feature type="compositionally biased region" description="Basic and acidic residues" evidence="1">
    <location>
        <begin position="1"/>
        <end position="10"/>
    </location>
</feature>
<protein>
    <submittedName>
        <fullName evidence="2">Uncharacterized protein</fullName>
    </submittedName>
</protein>
<dbReference type="AlphaFoldDB" id="B9TGB0"/>
<keyword evidence="3" id="KW-1185">Reference proteome</keyword>
<evidence type="ECO:0000256" key="1">
    <source>
        <dbReference type="SAM" id="MobiDB-lite"/>
    </source>
</evidence>
<gene>
    <name evidence="2" type="ORF">RCOM_1951940</name>
</gene>
<evidence type="ECO:0000313" key="2">
    <source>
        <dbReference type="EMBL" id="EEF25105.1"/>
    </source>
</evidence>
<evidence type="ECO:0000313" key="3">
    <source>
        <dbReference type="Proteomes" id="UP000008311"/>
    </source>
</evidence>
<name>B9TGB0_RICCO</name>
<dbReference type="InParanoid" id="B9TGB0"/>
<sequence length="129" mass="14036">MASRGDLRDLLHRRHGQGRHRHGAADRGNGRAGHTDLAANGSEPPDRALLRHQCLAASGRPELWCACASFLSAGQRHHRRDLRRLISARRWRYAYDLGSTGSGPPSLCWLRLACPPASRAADTGTAAIA</sequence>